<proteinExistence type="predicted"/>
<sequence>MITDGGTTAEQVLDDNGAGQDNDYESKAYGGSEAAIETIERYVAEHVTDERIASSRSIANSATDVRIQEIGKTLGAHLRGDTPDGFLADVEVSKWRDTSPVKWVFTRVAGEADTRRSRQLQKPNLVREITRATGADGARYRMVERDGVRWERANTTIGWMHDVLAAVCEAVDYQPTAVDEREDLDRREWIDQLTRGGTTDVLERALDIDAPGVRRDWNKETLQTIHDVVVAGRDPIEVSR</sequence>
<gene>
    <name evidence="2" type="ORF">GLW36_03110</name>
</gene>
<name>A0A6B1IAY7_9EURY</name>
<comment type="caution">
    <text evidence="2">The sequence shown here is derived from an EMBL/GenBank/DDBJ whole genome shotgun (WGS) entry which is preliminary data.</text>
</comment>
<accession>A0A6B1IAY7</accession>
<reference evidence="2 3" key="1">
    <citation type="submission" date="2019-11" db="EMBL/GenBank/DDBJ databases">
        <title>Genome sequences of 17 halophilic strains isolated from different environments.</title>
        <authorList>
            <person name="Furrow R.E."/>
        </authorList>
    </citation>
    <scope>NUCLEOTIDE SEQUENCE [LARGE SCALE GENOMIC DNA]</scope>
    <source>
        <strain evidence="2 3">22517_05_Cabo</strain>
    </source>
</reference>
<organism evidence="2 3">
    <name type="scientific">Halorubrum distributum</name>
    <dbReference type="NCBI Taxonomy" id="29283"/>
    <lineage>
        <taxon>Archaea</taxon>
        <taxon>Methanobacteriati</taxon>
        <taxon>Methanobacteriota</taxon>
        <taxon>Stenosarchaea group</taxon>
        <taxon>Halobacteria</taxon>
        <taxon>Halobacteriales</taxon>
        <taxon>Haloferacaceae</taxon>
        <taxon>Halorubrum</taxon>
        <taxon>Halorubrum distributum group</taxon>
    </lineage>
</organism>
<dbReference type="EMBL" id="WMEO01000003">
    <property type="protein sequence ID" value="MYL15638.1"/>
    <property type="molecule type" value="Genomic_DNA"/>
</dbReference>
<feature type="region of interest" description="Disordered" evidence="1">
    <location>
        <begin position="1"/>
        <end position="26"/>
    </location>
</feature>
<dbReference type="Proteomes" id="UP000460194">
    <property type="component" value="Unassembled WGS sequence"/>
</dbReference>
<dbReference type="AlphaFoldDB" id="A0A6B1IAY7"/>
<evidence type="ECO:0000313" key="3">
    <source>
        <dbReference type="Proteomes" id="UP000460194"/>
    </source>
</evidence>
<feature type="compositionally biased region" description="Polar residues" evidence="1">
    <location>
        <begin position="1"/>
        <end position="10"/>
    </location>
</feature>
<evidence type="ECO:0000313" key="2">
    <source>
        <dbReference type="EMBL" id="MYL15638.1"/>
    </source>
</evidence>
<evidence type="ECO:0000256" key="1">
    <source>
        <dbReference type="SAM" id="MobiDB-lite"/>
    </source>
</evidence>
<protein>
    <submittedName>
        <fullName evidence="2">Uncharacterized protein</fullName>
    </submittedName>
</protein>